<reference evidence="1 2" key="1">
    <citation type="submission" date="2019-12" db="EMBL/GenBank/DDBJ databases">
        <title>Whole genome shotgun sequence of Streptomyces caniferus NBRC 15389.</title>
        <authorList>
            <person name="Ichikawa N."/>
            <person name="Kimura A."/>
            <person name="Kitahashi Y."/>
            <person name="Komaki H."/>
            <person name="Tamura T."/>
        </authorList>
    </citation>
    <scope>NUCLEOTIDE SEQUENCE [LARGE SCALE GENOMIC DNA]</scope>
    <source>
        <strain evidence="1 2">NBRC 15389</strain>
    </source>
</reference>
<evidence type="ECO:0000313" key="2">
    <source>
        <dbReference type="Proteomes" id="UP000435837"/>
    </source>
</evidence>
<sequence length="67" mass="6987">MTEGLPYGPTSACDGRTDRFTPVVLVGPRLRVPHGRAGLGAATRADAVVHGDAGCLSEDVSQLVWLL</sequence>
<evidence type="ECO:0000313" key="1">
    <source>
        <dbReference type="EMBL" id="GFE05141.1"/>
    </source>
</evidence>
<protein>
    <submittedName>
        <fullName evidence="1">Uncharacterized protein</fullName>
    </submittedName>
</protein>
<dbReference type="AlphaFoldDB" id="A0A640S3Z8"/>
<accession>A0A640S3Z8</accession>
<comment type="caution">
    <text evidence="1">The sequence shown here is derived from an EMBL/GenBank/DDBJ whole genome shotgun (WGS) entry which is preliminary data.</text>
</comment>
<organism evidence="1 2">
    <name type="scientific">Streptomyces caniferus</name>
    <dbReference type="NCBI Taxonomy" id="285557"/>
    <lineage>
        <taxon>Bacteria</taxon>
        <taxon>Bacillati</taxon>
        <taxon>Actinomycetota</taxon>
        <taxon>Actinomycetes</taxon>
        <taxon>Kitasatosporales</taxon>
        <taxon>Streptomycetaceae</taxon>
        <taxon>Streptomyces</taxon>
    </lineage>
</organism>
<gene>
    <name evidence="1" type="ORF">Scani_14090</name>
</gene>
<proteinExistence type="predicted"/>
<name>A0A640S3Z8_9ACTN</name>
<dbReference type="Proteomes" id="UP000435837">
    <property type="component" value="Unassembled WGS sequence"/>
</dbReference>
<dbReference type="EMBL" id="BLIN01000002">
    <property type="protein sequence ID" value="GFE05141.1"/>
    <property type="molecule type" value="Genomic_DNA"/>
</dbReference>